<proteinExistence type="predicted"/>
<sequence length="132" mass="15008">MSTRNDYQFGGFGTIQVWTNVPLDPLPLFRPFRVGDGGQGTGDRKLDRLSPEQGDFYRVLLRSTAPHLLLRHPGPEEGREHRPYRATAETVEELLTALEWDVYRLLRSRLSPFYLIHAGAVAWGGVGWILYA</sequence>
<dbReference type="AlphaFoldDB" id="A0A932CND3"/>
<comment type="caution">
    <text evidence="2">The sequence shown here is derived from an EMBL/GenBank/DDBJ whole genome shotgun (WGS) entry which is preliminary data.</text>
</comment>
<organism evidence="2 3">
    <name type="scientific">Tectimicrobiota bacterium</name>
    <dbReference type="NCBI Taxonomy" id="2528274"/>
    <lineage>
        <taxon>Bacteria</taxon>
        <taxon>Pseudomonadati</taxon>
        <taxon>Nitrospinota/Tectimicrobiota group</taxon>
        <taxon>Candidatus Tectimicrobiota</taxon>
    </lineage>
</organism>
<feature type="transmembrane region" description="Helical" evidence="1">
    <location>
        <begin position="113"/>
        <end position="131"/>
    </location>
</feature>
<evidence type="ECO:0000256" key="1">
    <source>
        <dbReference type="SAM" id="Phobius"/>
    </source>
</evidence>
<protein>
    <submittedName>
        <fullName evidence="2">Uncharacterized protein</fullName>
    </submittedName>
</protein>
<evidence type="ECO:0000313" key="3">
    <source>
        <dbReference type="Proteomes" id="UP000769766"/>
    </source>
</evidence>
<keyword evidence="1" id="KW-1133">Transmembrane helix</keyword>
<keyword evidence="1" id="KW-0812">Transmembrane</keyword>
<evidence type="ECO:0000313" key="2">
    <source>
        <dbReference type="EMBL" id="MBI2876256.1"/>
    </source>
</evidence>
<name>A0A932CND3_UNCTE</name>
<keyword evidence="1" id="KW-0472">Membrane</keyword>
<gene>
    <name evidence="2" type="ORF">HYY20_05185</name>
</gene>
<reference evidence="2" key="1">
    <citation type="submission" date="2020-07" db="EMBL/GenBank/DDBJ databases">
        <title>Huge and variable diversity of episymbiotic CPR bacteria and DPANN archaea in groundwater ecosystems.</title>
        <authorList>
            <person name="He C.Y."/>
            <person name="Keren R."/>
            <person name="Whittaker M."/>
            <person name="Farag I.F."/>
            <person name="Doudna J."/>
            <person name="Cate J.H.D."/>
            <person name="Banfield J.F."/>
        </authorList>
    </citation>
    <scope>NUCLEOTIDE SEQUENCE</scope>
    <source>
        <strain evidence="2">NC_groundwater_672_Ag_B-0.1um_62_36</strain>
    </source>
</reference>
<dbReference type="Proteomes" id="UP000769766">
    <property type="component" value="Unassembled WGS sequence"/>
</dbReference>
<accession>A0A932CND3</accession>
<dbReference type="EMBL" id="JACPRF010000161">
    <property type="protein sequence ID" value="MBI2876256.1"/>
    <property type="molecule type" value="Genomic_DNA"/>
</dbReference>
<feature type="non-terminal residue" evidence="2">
    <location>
        <position position="132"/>
    </location>
</feature>